<dbReference type="Gene3D" id="3.80.10.10">
    <property type="entry name" value="Ribonuclease Inhibitor"/>
    <property type="match status" value="1"/>
</dbReference>
<dbReference type="RefSeq" id="XP_068357842.1">
    <property type="nucleotide sequence ID" value="XM_068505725.1"/>
</dbReference>
<dbReference type="InterPro" id="IPR001611">
    <property type="entry name" value="Leu-rich_rpt"/>
</dbReference>
<evidence type="ECO:0000256" key="1">
    <source>
        <dbReference type="ARBA" id="ARBA00022614"/>
    </source>
</evidence>
<evidence type="ECO:0000256" key="2">
    <source>
        <dbReference type="ARBA" id="ARBA00022737"/>
    </source>
</evidence>
<accession>A0A1J4K173</accession>
<dbReference type="OrthoDB" id="6334211at2759"/>
<evidence type="ECO:0000313" key="4">
    <source>
        <dbReference type="Proteomes" id="UP000179807"/>
    </source>
</evidence>
<dbReference type="AlphaFoldDB" id="A0A1J4K173"/>
<dbReference type="SUPFAM" id="SSF52058">
    <property type="entry name" value="L domain-like"/>
    <property type="match status" value="1"/>
</dbReference>
<dbReference type="InterPro" id="IPR032675">
    <property type="entry name" value="LRR_dom_sf"/>
</dbReference>
<dbReference type="VEuPathDB" id="TrichDB:TRFO_27709"/>
<keyword evidence="2" id="KW-0677">Repeat</keyword>
<protein>
    <recommendedName>
        <fullName evidence="5">Leucine Rich Repeat family protein</fullName>
    </recommendedName>
</protein>
<dbReference type="PANTHER" id="PTHR18849">
    <property type="entry name" value="LEUCINE RICH REPEAT PROTEIN"/>
    <property type="match status" value="1"/>
</dbReference>
<evidence type="ECO:0008006" key="5">
    <source>
        <dbReference type="Google" id="ProtNLM"/>
    </source>
</evidence>
<gene>
    <name evidence="3" type="ORF">TRFO_27709</name>
</gene>
<dbReference type="PROSITE" id="PS51450">
    <property type="entry name" value="LRR"/>
    <property type="match status" value="1"/>
</dbReference>
<reference evidence="3" key="1">
    <citation type="submission" date="2016-10" db="EMBL/GenBank/DDBJ databases">
        <authorList>
            <person name="Benchimol M."/>
            <person name="Almeida L.G."/>
            <person name="Vasconcelos A.T."/>
            <person name="Perreira-Neves A."/>
            <person name="Rosa I.A."/>
            <person name="Tasca T."/>
            <person name="Bogo M.R."/>
            <person name="de Souza W."/>
        </authorList>
    </citation>
    <scope>NUCLEOTIDE SEQUENCE [LARGE SCALE GENOMIC DNA]</scope>
    <source>
        <strain evidence="3">K</strain>
    </source>
</reference>
<keyword evidence="4" id="KW-1185">Reference proteome</keyword>
<dbReference type="EMBL" id="MLAK01000783">
    <property type="protein sequence ID" value="OHT04706.1"/>
    <property type="molecule type" value="Genomic_DNA"/>
</dbReference>
<organism evidence="3 4">
    <name type="scientific">Tritrichomonas foetus</name>
    <dbReference type="NCBI Taxonomy" id="1144522"/>
    <lineage>
        <taxon>Eukaryota</taxon>
        <taxon>Metamonada</taxon>
        <taxon>Parabasalia</taxon>
        <taxon>Tritrichomonadida</taxon>
        <taxon>Tritrichomonadidae</taxon>
        <taxon>Tritrichomonas</taxon>
    </lineage>
</organism>
<keyword evidence="1" id="KW-0433">Leucine-rich repeat</keyword>
<comment type="caution">
    <text evidence="3">The sequence shown here is derived from an EMBL/GenBank/DDBJ whole genome shotgun (WGS) entry which is preliminary data.</text>
</comment>
<dbReference type="GeneID" id="94840429"/>
<proteinExistence type="predicted"/>
<name>A0A1J4K173_9EUKA</name>
<dbReference type="PANTHER" id="PTHR18849:SF0">
    <property type="entry name" value="CILIA- AND FLAGELLA-ASSOCIATED PROTEIN 410-RELATED"/>
    <property type="match status" value="1"/>
</dbReference>
<sequence>MSSPSTPTSSPKPTKKFVTLNFSNSNIQTFESISFPENLFTLNLSNNEISDFTGLPAIETLRELIIDGNPIDSLIGAQFLPNLKYLSLKRSKIIRYSHFKIMCLIAFGSQIQTINDERINDRLRSISDNLRPKTLQKILKGYFIVRTNPLKLQKINSLNEETSLQQTSQNIPRNVASLCDQILNNEIPLRKKDVKKFKRKMEHLKRKYLPFDRIFEKNAKYSSDASFDNDIELRKVRLPDGIVFSDYYYSDSDEKYVRKDPNGLSISSSDDSIVDISFSSSSD</sequence>
<evidence type="ECO:0000313" key="3">
    <source>
        <dbReference type="EMBL" id="OHT04706.1"/>
    </source>
</evidence>
<dbReference type="Proteomes" id="UP000179807">
    <property type="component" value="Unassembled WGS sequence"/>
</dbReference>